<gene>
    <name evidence="3" type="ORF">PTE30175_03636</name>
</gene>
<sequence>MKALTMIAAAALSVCAAQAYAGDADVTTATSSNGATTTAQATSAPTQSAMPRAGDVVRTGKTREEVYQELIRAQKDGTMERLNALYGGG</sequence>
<proteinExistence type="predicted"/>
<feature type="compositionally biased region" description="Low complexity" evidence="1">
    <location>
        <begin position="27"/>
        <end position="49"/>
    </location>
</feature>
<protein>
    <recommendedName>
        <fullName evidence="5">DUF4148 domain-containing protein</fullName>
    </recommendedName>
</protein>
<dbReference type="RefSeq" id="WP_150698453.1">
    <property type="nucleotide sequence ID" value="NZ_CABPRZ010000016.1"/>
</dbReference>
<evidence type="ECO:0008006" key="5">
    <source>
        <dbReference type="Google" id="ProtNLM"/>
    </source>
</evidence>
<dbReference type="AlphaFoldDB" id="A0A5E4X880"/>
<dbReference type="EMBL" id="CABPRZ010000016">
    <property type="protein sequence ID" value="VVE32621.1"/>
    <property type="molecule type" value="Genomic_DNA"/>
</dbReference>
<dbReference type="OrthoDB" id="9109403at2"/>
<evidence type="ECO:0000313" key="4">
    <source>
        <dbReference type="Proteomes" id="UP000414233"/>
    </source>
</evidence>
<keyword evidence="2" id="KW-0732">Signal</keyword>
<keyword evidence="4" id="KW-1185">Reference proteome</keyword>
<accession>A0A5E4X880</accession>
<dbReference type="Proteomes" id="UP000414233">
    <property type="component" value="Unassembled WGS sequence"/>
</dbReference>
<name>A0A5E4X880_9BURK</name>
<evidence type="ECO:0000256" key="2">
    <source>
        <dbReference type="SAM" id="SignalP"/>
    </source>
</evidence>
<feature type="region of interest" description="Disordered" evidence="1">
    <location>
        <begin position="27"/>
        <end position="59"/>
    </location>
</feature>
<organism evidence="3 4">
    <name type="scientific">Pandoraea terrae</name>
    <dbReference type="NCBI Taxonomy" id="1537710"/>
    <lineage>
        <taxon>Bacteria</taxon>
        <taxon>Pseudomonadati</taxon>
        <taxon>Pseudomonadota</taxon>
        <taxon>Betaproteobacteria</taxon>
        <taxon>Burkholderiales</taxon>
        <taxon>Burkholderiaceae</taxon>
        <taxon>Pandoraea</taxon>
    </lineage>
</organism>
<evidence type="ECO:0000313" key="3">
    <source>
        <dbReference type="EMBL" id="VVE32621.1"/>
    </source>
</evidence>
<reference evidence="3 4" key="1">
    <citation type="submission" date="2019-08" db="EMBL/GenBank/DDBJ databases">
        <authorList>
            <person name="Peeters C."/>
        </authorList>
    </citation>
    <scope>NUCLEOTIDE SEQUENCE [LARGE SCALE GENOMIC DNA]</scope>
    <source>
        <strain evidence="3 4">LMG 30175</strain>
    </source>
</reference>
<feature type="chain" id="PRO_5023140031" description="DUF4148 domain-containing protein" evidence="2">
    <location>
        <begin position="22"/>
        <end position="89"/>
    </location>
</feature>
<feature type="signal peptide" evidence="2">
    <location>
        <begin position="1"/>
        <end position="21"/>
    </location>
</feature>
<evidence type="ECO:0000256" key="1">
    <source>
        <dbReference type="SAM" id="MobiDB-lite"/>
    </source>
</evidence>